<feature type="region of interest" description="Disordered" evidence="1">
    <location>
        <begin position="385"/>
        <end position="654"/>
    </location>
</feature>
<proteinExistence type="predicted"/>
<reference evidence="2" key="1">
    <citation type="submission" date="2022-11" db="EMBL/GenBank/DDBJ databases">
        <authorList>
            <person name="Petersen C."/>
        </authorList>
    </citation>
    <scope>NUCLEOTIDE SEQUENCE</scope>
    <source>
        <strain evidence="2">IBT 29864</strain>
    </source>
</reference>
<feature type="compositionally biased region" description="Low complexity" evidence="1">
    <location>
        <begin position="596"/>
        <end position="617"/>
    </location>
</feature>
<comment type="caution">
    <text evidence="2">The sequence shown here is derived from an EMBL/GenBank/DDBJ whole genome shotgun (WGS) entry which is preliminary data.</text>
</comment>
<sequence length="740" mass="81058">MARARTAVKSRTTPDTDAISFPVLAYTDALPRDDLRDIKRAPAQVSEHGKVAKYEFPRPRNADGHESRKPPPGVAMASSFDFRVTAPPDEVFPSSAGANGSPGGIPRIGVALGSPSMLDSRDNLPPPRFNTEIFSQDQVDQPPLPRKSSKWKKIGGLFKAKNALAMPMDEPKVPPKQHAPKHKGEQGNKPTRRGSTEEWPKIEVDSTAAPAGHNTSPQRSRKFSLSGKKSNKPQPPEKGEKSRLLEIDIPDVQMERYSVMFSQVMNKNQRPSLLARRSKTLDNLRVPNNQDFLAAKLPPVPQRRATSPARSSFTLFPTSQPSKAAQVLGTQNFSRGPSPLLRSNTLPIESPSKASMEQSRPTANVNAASPFESPVVPNVFASHCSTPRSSLDKPLPSIKPELQASQSRPRAASKLAVAQTAKETKETKAKEEVEPAPLFSKPPVLTPTVQVSESPRSSPSSRKEAKPSVPPVSTRRRSSSLAIPRTRAEPQADQNQTKPTPVLQKRPSQLPILQAPKPVHQERKSSLQAPRVHTRPPIQAPVKPQAALQPIQQKERTHPQDVSQRPQQPDARPPRPNLRIQTKQQSQPRPPAKSGSSSSTLLSSTPPTSTLPTPSLSKDNLHRTPSPIIRSLSPQPGISPGGSSPRMPFVSEPEEIEMELDMPQEPAEPVSKIPTIEVSIARSISVSRGKRQMLVPIAARVDHLHSNERFIERRPMTPRITDVSYGHKHAVSQELQIESL</sequence>
<feature type="compositionally biased region" description="Basic and acidic residues" evidence="1">
    <location>
        <begin position="422"/>
        <end position="433"/>
    </location>
</feature>
<evidence type="ECO:0000256" key="1">
    <source>
        <dbReference type="SAM" id="MobiDB-lite"/>
    </source>
</evidence>
<name>A0A9W9SGF4_9EURO</name>
<feature type="compositionally biased region" description="Basic and acidic residues" evidence="1">
    <location>
        <begin position="47"/>
        <end position="69"/>
    </location>
</feature>
<evidence type="ECO:0000313" key="2">
    <source>
        <dbReference type="EMBL" id="KAJ5378138.1"/>
    </source>
</evidence>
<organism evidence="2 3">
    <name type="scientific">Penicillium cataractarum</name>
    <dbReference type="NCBI Taxonomy" id="2100454"/>
    <lineage>
        <taxon>Eukaryota</taxon>
        <taxon>Fungi</taxon>
        <taxon>Dikarya</taxon>
        <taxon>Ascomycota</taxon>
        <taxon>Pezizomycotina</taxon>
        <taxon>Eurotiomycetes</taxon>
        <taxon>Eurotiomycetidae</taxon>
        <taxon>Eurotiales</taxon>
        <taxon>Aspergillaceae</taxon>
        <taxon>Penicillium</taxon>
    </lineage>
</organism>
<dbReference type="Proteomes" id="UP001147782">
    <property type="component" value="Unassembled WGS sequence"/>
</dbReference>
<feature type="region of interest" description="Disordered" evidence="1">
    <location>
        <begin position="37"/>
        <end position="244"/>
    </location>
</feature>
<protein>
    <submittedName>
        <fullName evidence="2">Uncharacterized protein</fullName>
    </submittedName>
</protein>
<evidence type="ECO:0000313" key="3">
    <source>
        <dbReference type="Proteomes" id="UP001147782"/>
    </source>
</evidence>
<dbReference type="GeneID" id="81437655"/>
<feature type="compositionally biased region" description="Low complexity" evidence="1">
    <location>
        <begin position="631"/>
        <end position="648"/>
    </location>
</feature>
<dbReference type="RefSeq" id="XP_056557001.1">
    <property type="nucleotide sequence ID" value="XM_056698476.1"/>
</dbReference>
<feature type="compositionally biased region" description="Polar residues" evidence="1">
    <location>
        <begin position="332"/>
        <end position="367"/>
    </location>
</feature>
<feature type="compositionally biased region" description="Basic and acidic residues" evidence="1">
    <location>
        <begin position="235"/>
        <end position="244"/>
    </location>
</feature>
<reference evidence="2" key="2">
    <citation type="journal article" date="2023" name="IMA Fungus">
        <title>Comparative genomic study of the Penicillium genus elucidates a diverse pangenome and 15 lateral gene transfer events.</title>
        <authorList>
            <person name="Petersen C."/>
            <person name="Sorensen T."/>
            <person name="Nielsen M.R."/>
            <person name="Sondergaard T.E."/>
            <person name="Sorensen J.L."/>
            <person name="Fitzpatrick D.A."/>
            <person name="Frisvad J.C."/>
            <person name="Nielsen K.L."/>
        </authorList>
    </citation>
    <scope>NUCLEOTIDE SEQUENCE</scope>
    <source>
        <strain evidence="2">IBT 29864</strain>
    </source>
</reference>
<keyword evidence="3" id="KW-1185">Reference proteome</keyword>
<feature type="compositionally biased region" description="Basic and acidic residues" evidence="1">
    <location>
        <begin position="194"/>
        <end position="204"/>
    </location>
</feature>
<dbReference type="EMBL" id="JAPZBS010000004">
    <property type="protein sequence ID" value="KAJ5378138.1"/>
    <property type="molecule type" value="Genomic_DNA"/>
</dbReference>
<gene>
    <name evidence="2" type="ORF">N7496_005547</name>
</gene>
<dbReference type="OrthoDB" id="5404004at2759"/>
<dbReference type="AlphaFoldDB" id="A0A9W9SGF4"/>
<feature type="region of interest" description="Disordered" evidence="1">
    <location>
        <begin position="332"/>
        <end position="369"/>
    </location>
</feature>
<accession>A0A9W9SGF4</accession>